<keyword evidence="3 5" id="KW-0699">rRNA-binding</keyword>
<protein>
    <recommendedName>
        <fullName evidence="5">Dual-action ribosomal maturation protein DarP</fullName>
    </recommendedName>
    <alternativeName>
        <fullName evidence="5">Large ribosomal subunit assembly factor DarP</fullName>
    </alternativeName>
</protein>
<dbReference type="RefSeq" id="WP_112218840.1">
    <property type="nucleotide sequence ID" value="NZ_MVJN01000003.1"/>
</dbReference>
<dbReference type="AlphaFoldDB" id="A0A364LL77"/>
<comment type="subcellular location">
    <subcellularLocation>
        <location evidence="5">Cytoplasm</location>
    </subcellularLocation>
    <text evidence="5">Associates with late stage pre-50S ribosomal subunits.</text>
</comment>
<dbReference type="Gene3D" id="1.10.60.30">
    <property type="entry name" value="PSPTO4464-like domains"/>
    <property type="match status" value="2"/>
</dbReference>
<comment type="function">
    <text evidence="5">Member of a network of 50S ribosomal subunit biogenesis factors which assembles along the 30S-50S interface, preventing incorrect 23S rRNA structures from forming. Promotes peptidyl transferase center (PTC) maturation.</text>
</comment>
<dbReference type="Pfam" id="PF04751">
    <property type="entry name" value="DarP"/>
    <property type="match status" value="1"/>
</dbReference>
<proteinExistence type="inferred from homology"/>
<keyword evidence="1 5" id="KW-0963">Cytoplasm</keyword>
<dbReference type="NCBIfam" id="NF003593">
    <property type="entry name" value="PRK05255.1-1"/>
    <property type="match status" value="1"/>
</dbReference>
<keyword evidence="4 5" id="KW-0694">RNA-binding</keyword>
<evidence type="ECO:0000256" key="3">
    <source>
        <dbReference type="ARBA" id="ARBA00022730"/>
    </source>
</evidence>
<dbReference type="GO" id="GO:0019843">
    <property type="term" value="F:rRNA binding"/>
    <property type="evidence" value="ECO:0007669"/>
    <property type="project" value="UniProtKB-UniRule"/>
</dbReference>
<comment type="caution">
    <text evidence="6">The sequence shown here is derived from an EMBL/GenBank/DDBJ whole genome shotgun (WGS) entry which is preliminary data.</text>
</comment>
<comment type="similarity">
    <text evidence="5">Belongs to the DarP family.</text>
</comment>
<evidence type="ECO:0000256" key="4">
    <source>
        <dbReference type="ARBA" id="ARBA00022884"/>
    </source>
</evidence>
<dbReference type="HAMAP" id="MF_00765">
    <property type="entry name" value="DarP"/>
    <property type="match status" value="1"/>
</dbReference>
<sequence>MEEISKSQKKRDADALKKLGVKLVELPAGTLDQLPLTEVLRQAIDAAKTIKSHGATRRQAQLIGKLMRGADHEAILEAYELLQAEKSAQTASFHEVEDWRERLMSEGNEALTEFINDYQPQDVQQLRQLIKKAIDERKANRSLGAYKALFRMIRDAVEETLLRK</sequence>
<dbReference type="InterPro" id="IPR023153">
    <property type="entry name" value="DarP_sf"/>
</dbReference>
<dbReference type="GO" id="GO:1902626">
    <property type="term" value="P:assembly of large subunit precursor of preribosome"/>
    <property type="evidence" value="ECO:0007669"/>
    <property type="project" value="UniProtKB-UniRule"/>
</dbReference>
<dbReference type="InterPro" id="IPR006839">
    <property type="entry name" value="DarP"/>
</dbReference>
<dbReference type="Proteomes" id="UP000249458">
    <property type="component" value="Unassembled WGS sequence"/>
</dbReference>
<dbReference type="PIRSF" id="PIRSF016183">
    <property type="entry name" value="UCP016183"/>
    <property type="match status" value="1"/>
</dbReference>
<dbReference type="GO" id="GO:0043022">
    <property type="term" value="F:ribosome binding"/>
    <property type="evidence" value="ECO:0007669"/>
    <property type="project" value="UniProtKB-UniRule"/>
</dbReference>
<dbReference type="SUPFAM" id="SSF158710">
    <property type="entry name" value="PSPTO4464-like"/>
    <property type="match status" value="1"/>
</dbReference>
<evidence type="ECO:0000313" key="7">
    <source>
        <dbReference type="Proteomes" id="UP000249458"/>
    </source>
</evidence>
<organism evidence="6 7">
    <name type="scientific">Legionella quinlivanii</name>
    <dbReference type="NCBI Taxonomy" id="45073"/>
    <lineage>
        <taxon>Bacteria</taxon>
        <taxon>Pseudomonadati</taxon>
        <taxon>Pseudomonadota</taxon>
        <taxon>Gammaproteobacteria</taxon>
        <taxon>Legionellales</taxon>
        <taxon>Legionellaceae</taxon>
        <taxon>Legionella</taxon>
    </lineage>
</organism>
<evidence type="ECO:0000256" key="1">
    <source>
        <dbReference type="ARBA" id="ARBA00022490"/>
    </source>
</evidence>
<dbReference type="PANTHER" id="PTHR38101:SF1">
    <property type="entry name" value="UPF0307 PROTEIN YJGA"/>
    <property type="match status" value="1"/>
</dbReference>
<evidence type="ECO:0000256" key="2">
    <source>
        <dbReference type="ARBA" id="ARBA00022517"/>
    </source>
</evidence>
<dbReference type="GO" id="GO:0005829">
    <property type="term" value="C:cytosol"/>
    <property type="evidence" value="ECO:0007669"/>
    <property type="project" value="TreeGrafter"/>
</dbReference>
<accession>A0A364LL77</accession>
<evidence type="ECO:0000256" key="5">
    <source>
        <dbReference type="HAMAP-Rule" id="MF_00765"/>
    </source>
</evidence>
<reference evidence="6 7" key="1">
    <citation type="submission" date="2017-02" db="EMBL/GenBank/DDBJ databases">
        <title>Legionella quilivanii strain from human: case report and whole genome sequencing analysis.</title>
        <authorList>
            <person name="Lalancette C."/>
            <person name="Leduc J.-M."/>
            <person name="Levesque S."/>
            <person name="Fournier E."/>
            <person name="Saoud J."/>
            <person name="Faucher S.P."/>
            <person name="Bernard K."/>
            <person name="Martineau C."/>
            <person name="Longtin J."/>
        </authorList>
    </citation>
    <scope>NUCLEOTIDE SEQUENCE [LARGE SCALE GENOMIC DNA]</scope>
    <source>
        <strain evidence="6 7">ID143958</strain>
    </source>
</reference>
<dbReference type="PANTHER" id="PTHR38101">
    <property type="entry name" value="UPF0307 PROTEIN YJGA"/>
    <property type="match status" value="1"/>
</dbReference>
<name>A0A364LL77_9GAMM</name>
<dbReference type="CDD" id="cd16331">
    <property type="entry name" value="YjgA-like"/>
    <property type="match status" value="1"/>
</dbReference>
<dbReference type="EMBL" id="MVJN01000003">
    <property type="protein sequence ID" value="RAP37485.1"/>
    <property type="molecule type" value="Genomic_DNA"/>
</dbReference>
<gene>
    <name evidence="5" type="primary">darP</name>
    <name evidence="6" type="ORF">B1207_04740</name>
</gene>
<evidence type="ECO:0000313" key="6">
    <source>
        <dbReference type="EMBL" id="RAP37485.1"/>
    </source>
</evidence>
<keyword evidence="2 5" id="KW-0690">Ribosome biogenesis</keyword>